<comment type="subcellular location">
    <subcellularLocation>
        <location evidence="1">Membrane</location>
        <topology evidence="1">Multi-pass membrane protein</topology>
    </subcellularLocation>
</comment>
<evidence type="ECO:0000256" key="1">
    <source>
        <dbReference type="ARBA" id="ARBA00004141"/>
    </source>
</evidence>
<dbReference type="InterPro" id="IPR027469">
    <property type="entry name" value="Cation_efflux_TMD_sf"/>
</dbReference>
<comment type="caution">
    <text evidence="10">The sequence shown here is derived from an EMBL/GenBank/DDBJ whole genome shotgun (WGS) entry which is preliminary data.</text>
</comment>
<protein>
    <submittedName>
        <fullName evidence="10">Cation transporter</fullName>
    </submittedName>
</protein>
<evidence type="ECO:0000256" key="2">
    <source>
        <dbReference type="ARBA" id="ARBA00008114"/>
    </source>
</evidence>
<organism evidence="10 11">
    <name type="scientific">Schaedlerella arabinosiphila</name>
    <dbReference type="NCBI Taxonomy" id="2044587"/>
    <lineage>
        <taxon>Bacteria</taxon>
        <taxon>Bacillati</taxon>
        <taxon>Bacillota</taxon>
        <taxon>Clostridia</taxon>
        <taxon>Lachnospirales</taxon>
        <taxon>Lachnospiraceae</taxon>
        <taxon>Schaedlerella</taxon>
    </lineage>
</organism>
<sequence>MNQHETMSMEQVAMRVSKTSILVNTLLSLAKLAAGILASSEAMVSDAVHSASDVFSTFVVIIGIKMAGKKADKEHPYGHERMECVAAILLSAVLALTGAGIGFSGLRKIAGGSFEDLAVPGILAMGAAVLSIVVKEWMFWYTRANAKKINSGALMADAWHHRSDSLSSIGALAGIIGARLGFPVMDPLASVIICLFIFQAAYEIFKDAVDKMVDKACDEETVEKIRALAKRQRGVMRVDSLQTREFGNKIYVDLEIAADGHLSLNESHEIAEDVHDEIEKAFPQIKHIMIHVNPYINRKTVYALLGEVDNGDLEEVYQLLLGYLEKRKQGRPN</sequence>
<feature type="transmembrane region" description="Helical" evidence="7">
    <location>
        <begin position="21"/>
        <end position="40"/>
    </location>
</feature>
<keyword evidence="4 7" id="KW-0812">Transmembrane</keyword>
<dbReference type="InterPro" id="IPR050291">
    <property type="entry name" value="CDF_Transporter"/>
</dbReference>
<dbReference type="GO" id="GO:0016020">
    <property type="term" value="C:membrane"/>
    <property type="evidence" value="ECO:0007669"/>
    <property type="project" value="UniProtKB-SubCell"/>
</dbReference>
<dbReference type="AlphaFoldDB" id="A0A3R8KWQ1"/>
<feature type="domain" description="Cation efflux protein cytoplasmic" evidence="9">
    <location>
        <begin position="218"/>
        <end position="295"/>
    </location>
</feature>
<dbReference type="SUPFAM" id="SSF160240">
    <property type="entry name" value="Cation efflux protein cytoplasmic domain-like"/>
    <property type="match status" value="1"/>
</dbReference>
<feature type="transmembrane region" description="Helical" evidence="7">
    <location>
        <begin position="46"/>
        <end position="64"/>
    </location>
</feature>
<dbReference type="Pfam" id="PF01545">
    <property type="entry name" value="Cation_efflux"/>
    <property type="match status" value="1"/>
</dbReference>
<evidence type="ECO:0000256" key="4">
    <source>
        <dbReference type="ARBA" id="ARBA00022692"/>
    </source>
</evidence>
<feature type="transmembrane region" description="Helical" evidence="7">
    <location>
        <begin position="85"/>
        <end position="106"/>
    </location>
</feature>
<reference evidence="10" key="1">
    <citation type="submission" date="2018-10" db="EMBL/GenBank/DDBJ databases">
        <title>Schaedlerella arabinophila gen. nov. sp. nov., isolated from the mouse intestinal tract and comparative analysis with the genome of the closely related altered Schaedler flora strain ASF502.</title>
        <authorList>
            <person name="Miyake S."/>
            <person name="Soh M."/>
            <person name="Seedorf H."/>
        </authorList>
    </citation>
    <scope>NUCLEOTIDE SEQUENCE [LARGE SCALE GENOMIC DNA]</scope>
    <source>
        <strain evidence="10">DSM 106076</strain>
    </source>
</reference>
<dbReference type="PANTHER" id="PTHR43840">
    <property type="entry name" value="MITOCHONDRIAL METAL TRANSPORTER 1-RELATED"/>
    <property type="match status" value="1"/>
</dbReference>
<proteinExistence type="inferred from homology"/>
<comment type="similarity">
    <text evidence="2">Belongs to the cation diffusion facilitator (CDF) transporter (TC 2.A.4) family.</text>
</comment>
<evidence type="ECO:0000313" key="10">
    <source>
        <dbReference type="EMBL" id="RRK31463.1"/>
    </source>
</evidence>
<keyword evidence="5 7" id="KW-1133">Transmembrane helix</keyword>
<dbReference type="InterPro" id="IPR058533">
    <property type="entry name" value="Cation_efflux_TM"/>
</dbReference>
<dbReference type="NCBIfam" id="TIGR01297">
    <property type="entry name" value="CDF"/>
    <property type="match status" value="1"/>
</dbReference>
<dbReference type="InterPro" id="IPR027470">
    <property type="entry name" value="Cation_efflux_CTD"/>
</dbReference>
<feature type="transmembrane region" description="Helical" evidence="7">
    <location>
        <begin position="188"/>
        <end position="205"/>
    </location>
</feature>
<dbReference type="Gene3D" id="1.20.1510.10">
    <property type="entry name" value="Cation efflux protein transmembrane domain"/>
    <property type="match status" value="1"/>
</dbReference>
<dbReference type="GO" id="GO:0008324">
    <property type="term" value="F:monoatomic cation transmembrane transporter activity"/>
    <property type="evidence" value="ECO:0007669"/>
    <property type="project" value="InterPro"/>
</dbReference>
<dbReference type="PANTHER" id="PTHR43840:SF15">
    <property type="entry name" value="MITOCHONDRIAL METAL TRANSPORTER 1-RELATED"/>
    <property type="match status" value="1"/>
</dbReference>
<dbReference type="InterPro" id="IPR036837">
    <property type="entry name" value="Cation_efflux_CTD_sf"/>
</dbReference>
<dbReference type="InterPro" id="IPR002524">
    <property type="entry name" value="Cation_efflux"/>
</dbReference>
<dbReference type="EMBL" id="RHJS01000002">
    <property type="protein sequence ID" value="RRK31463.1"/>
    <property type="molecule type" value="Genomic_DNA"/>
</dbReference>
<accession>A0A3R8KWQ1</accession>
<dbReference type="SUPFAM" id="SSF161111">
    <property type="entry name" value="Cation efflux protein transmembrane domain-like"/>
    <property type="match status" value="1"/>
</dbReference>
<evidence type="ECO:0000259" key="9">
    <source>
        <dbReference type="Pfam" id="PF16916"/>
    </source>
</evidence>
<evidence type="ECO:0000256" key="6">
    <source>
        <dbReference type="ARBA" id="ARBA00023136"/>
    </source>
</evidence>
<dbReference type="Proteomes" id="UP000274920">
    <property type="component" value="Unassembled WGS sequence"/>
</dbReference>
<keyword evidence="6 7" id="KW-0472">Membrane</keyword>
<evidence type="ECO:0000256" key="7">
    <source>
        <dbReference type="SAM" id="Phobius"/>
    </source>
</evidence>
<evidence type="ECO:0000256" key="3">
    <source>
        <dbReference type="ARBA" id="ARBA00022448"/>
    </source>
</evidence>
<evidence type="ECO:0000313" key="11">
    <source>
        <dbReference type="Proteomes" id="UP000274920"/>
    </source>
</evidence>
<feature type="domain" description="Cation efflux protein transmembrane" evidence="8">
    <location>
        <begin position="19"/>
        <end position="211"/>
    </location>
</feature>
<dbReference type="FunFam" id="1.20.1510.10:FF:000006">
    <property type="entry name" value="Divalent cation efflux transporter"/>
    <property type="match status" value="1"/>
</dbReference>
<gene>
    <name evidence="10" type="ORF">EBB54_08860</name>
</gene>
<evidence type="ECO:0000256" key="5">
    <source>
        <dbReference type="ARBA" id="ARBA00022989"/>
    </source>
</evidence>
<evidence type="ECO:0000259" key="8">
    <source>
        <dbReference type="Pfam" id="PF01545"/>
    </source>
</evidence>
<dbReference type="Gene3D" id="3.30.70.1350">
    <property type="entry name" value="Cation efflux protein, cytoplasmic domain"/>
    <property type="match status" value="1"/>
</dbReference>
<dbReference type="RefSeq" id="WP_125127127.1">
    <property type="nucleotide sequence ID" value="NZ_RHJS01000002.1"/>
</dbReference>
<feature type="transmembrane region" description="Helical" evidence="7">
    <location>
        <begin position="118"/>
        <end position="142"/>
    </location>
</feature>
<keyword evidence="11" id="KW-1185">Reference proteome</keyword>
<dbReference type="Pfam" id="PF16916">
    <property type="entry name" value="ZT_dimer"/>
    <property type="match status" value="1"/>
</dbReference>
<name>A0A3R8KWQ1_9FIRM</name>
<keyword evidence="3" id="KW-0813">Transport</keyword>